<evidence type="ECO:0000256" key="3">
    <source>
        <dbReference type="ARBA" id="ARBA00022454"/>
    </source>
</evidence>
<dbReference type="Gene3D" id="2.170.270.10">
    <property type="entry name" value="SET domain"/>
    <property type="match status" value="1"/>
</dbReference>
<gene>
    <name evidence="10" type="ORF">WICANDRAFT_22299</name>
</gene>
<evidence type="ECO:0000313" key="10">
    <source>
        <dbReference type="EMBL" id="ODQ62160.1"/>
    </source>
</evidence>
<protein>
    <recommendedName>
        <fullName evidence="12">SET domain-containing protein</fullName>
    </recommendedName>
</protein>
<evidence type="ECO:0000313" key="11">
    <source>
        <dbReference type="Proteomes" id="UP000094112"/>
    </source>
</evidence>
<reference evidence="10 11" key="1">
    <citation type="journal article" date="2016" name="Proc. Natl. Acad. Sci. U.S.A.">
        <title>Comparative genomics of biotechnologically important yeasts.</title>
        <authorList>
            <person name="Riley R."/>
            <person name="Haridas S."/>
            <person name="Wolfe K.H."/>
            <person name="Lopes M.R."/>
            <person name="Hittinger C.T."/>
            <person name="Goeker M."/>
            <person name="Salamov A.A."/>
            <person name="Wisecaver J.H."/>
            <person name="Long T.M."/>
            <person name="Calvey C.H."/>
            <person name="Aerts A.L."/>
            <person name="Barry K.W."/>
            <person name="Choi C."/>
            <person name="Clum A."/>
            <person name="Coughlan A.Y."/>
            <person name="Deshpande S."/>
            <person name="Douglass A.P."/>
            <person name="Hanson S.J."/>
            <person name="Klenk H.-P."/>
            <person name="LaButti K.M."/>
            <person name="Lapidus A."/>
            <person name="Lindquist E.A."/>
            <person name="Lipzen A.M."/>
            <person name="Meier-Kolthoff J.P."/>
            <person name="Ohm R.A."/>
            <person name="Otillar R.P."/>
            <person name="Pangilinan J.L."/>
            <person name="Peng Y."/>
            <person name="Rokas A."/>
            <person name="Rosa C.A."/>
            <person name="Scheuner C."/>
            <person name="Sibirny A.A."/>
            <person name="Slot J.C."/>
            <person name="Stielow J.B."/>
            <person name="Sun H."/>
            <person name="Kurtzman C.P."/>
            <person name="Blackwell M."/>
            <person name="Grigoriev I.V."/>
            <person name="Jeffries T.W."/>
        </authorList>
    </citation>
    <scope>NUCLEOTIDE SEQUENCE [LARGE SCALE GENOMIC DNA]</scope>
    <source>
        <strain evidence="11">ATCC 58044 / CBS 1984 / NCYC 433 / NRRL Y-366-8</strain>
    </source>
</reference>
<feature type="domain" description="SET" evidence="8">
    <location>
        <begin position="1"/>
        <end position="92"/>
    </location>
</feature>
<dbReference type="PROSITE" id="PS50280">
    <property type="entry name" value="SET"/>
    <property type="match status" value="1"/>
</dbReference>
<dbReference type="Pfam" id="PF00856">
    <property type="entry name" value="SET"/>
    <property type="match status" value="1"/>
</dbReference>
<dbReference type="GO" id="GO:0032259">
    <property type="term" value="P:methylation"/>
    <property type="evidence" value="ECO:0007669"/>
    <property type="project" value="UniProtKB-KW"/>
</dbReference>
<comment type="subcellular location">
    <subcellularLocation>
        <location evidence="2">Chromosome</location>
    </subcellularLocation>
    <subcellularLocation>
        <location evidence="1">Nucleus</location>
    </subcellularLocation>
</comment>
<evidence type="ECO:0000256" key="6">
    <source>
        <dbReference type="ARBA" id="ARBA00022691"/>
    </source>
</evidence>
<accession>A0A1E3PA34</accession>
<name>A0A1E3PA34_WICAA</name>
<dbReference type="InterPro" id="IPR003616">
    <property type="entry name" value="Post-SET_dom"/>
</dbReference>
<feature type="domain" description="Post-SET" evidence="9">
    <location>
        <begin position="100"/>
        <end position="115"/>
    </location>
</feature>
<evidence type="ECO:0000256" key="5">
    <source>
        <dbReference type="ARBA" id="ARBA00022679"/>
    </source>
</evidence>
<keyword evidence="11" id="KW-1185">Reference proteome</keyword>
<feature type="non-terminal residue" evidence="10">
    <location>
        <position position="115"/>
    </location>
</feature>
<evidence type="ECO:0008006" key="12">
    <source>
        <dbReference type="Google" id="ProtNLM"/>
    </source>
</evidence>
<dbReference type="STRING" id="683960.A0A1E3PA34"/>
<proteinExistence type="predicted"/>
<dbReference type="AlphaFoldDB" id="A0A1E3PA34"/>
<keyword evidence="7" id="KW-0539">Nucleus</keyword>
<evidence type="ECO:0000256" key="4">
    <source>
        <dbReference type="ARBA" id="ARBA00022603"/>
    </source>
</evidence>
<dbReference type="Proteomes" id="UP000094112">
    <property type="component" value="Unassembled WGS sequence"/>
</dbReference>
<dbReference type="SUPFAM" id="SSF82199">
    <property type="entry name" value="SET domain"/>
    <property type="match status" value="1"/>
</dbReference>
<dbReference type="OrthoDB" id="422362at2759"/>
<dbReference type="InterPro" id="IPR001214">
    <property type="entry name" value="SET_dom"/>
</dbReference>
<dbReference type="GO" id="GO:0005694">
    <property type="term" value="C:chromosome"/>
    <property type="evidence" value="ECO:0007669"/>
    <property type="project" value="UniProtKB-SubCell"/>
</dbReference>
<dbReference type="GeneID" id="30198183"/>
<evidence type="ECO:0000256" key="7">
    <source>
        <dbReference type="ARBA" id="ARBA00023242"/>
    </source>
</evidence>
<keyword evidence="3" id="KW-0158">Chromosome</keyword>
<evidence type="ECO:0000259" key="9">
    <source>
        <dbReference type="PROSITE" id="PS50868"/>
    </source>
</evidence>
<organism evidence="10 11">
    <name type="scientific">Wickerhamomyces anomalus (strain ATCC 58044 / CBS 1984 / NCYC 433 / NRRL Y-366-8)</name>
    <name type="common">Yeast</name>
    <name type="synonym">Hansenula anomala</name>
    <dbReference type="NCBI Taxonomy" id="683960"/>
    <lineage>
        <taxon>Eukaryota</taxon>
        <taxon>Fungi</taxon>
        <taxon>Dikarya</taxon>
        <taxon>Ascomycota</taxon>
        <taxon>Saccharomycotina</taxon>
        <taxon>Saccharomycetes</taxon>
        <taxon>Phaffomycetales</taxon>
        <taxon>Wickerhamomycetaceae</taxon>
        <taxon>Wickerhamomyces</taxon>
    </lineage>
</organism>
<keyword evidence="4" id="KW-0489">Methyltransferase</keyword>
<dbReference type="GO" id="GO:0005634">
    <property type="term" value="C:nucleus"/>
    <property type="evidence" value="ECO:0007669"/>
    <property type="project" value="UniProtKB-SubCell"/>
</dbReference>
<sequence length="115" mass="13397">LVVEYTGEVIDLDEVEHRLNTFYKDVENYYFLGLEGNYVIDAGQKGSVARFANHSCDPNSEMQKWYVNNEPRIGLFAKRPIEAGEEVTYDYNFEWFENAEPQKCYCGSKICRGFI</sequence>
<dbReference type="EMBL" id="KV454208">
    <property type="protein sequence ID" value="ODQ62160.1"/>
    <property type="molecule type" value="Genomic_DNA"/>
</dbReference>
<dbReference type="PROSITE" id="PS50868">
    <property type="entry name" value="POST_SET"/>
    <property type="match status" value="1"/>
</dbReference>
<feature type="non-terminal residue" evidence="10">
    <location>
        <position position="1"/>
    </location>
</feature>
<dbReference type="SMART" id="SM00317">
    <property type="entry name" value="SET"/>
    <property type="match status" value="1"/>
</dbReference>
<evidence type="ECO:0000259" key="8">
    <source>
        <dbReference type="PROSITE" id="PS50280"/>
    </source>
</evidence>
<dbReference type="InterPro" id="IPR046341">
    <property type="entry name" value="SET_dom_sf"/>
</dbReference>
<evidence type="ECO:0000256" key="2">
    <source>
        <dbReference type="ARBA" id="ARBA00004286"/>
    </source>
</evidence>
<dbReference type="PANTHER" id="PTHR22884">
    <property type="entry name" value="SET DOMAIN PROTEINS"/>
    <property type="match status" value="1"/>
</dbReference>
<dbReference type="RefSeq" id="XP_019041367.1">
    <property type="nucleotide sequence ID" value="XM_019180937.1"/>
</dbReference>
<evidence type="ECO:0000256" key="1">
    <source>
        <dbReference type="ARBA" id="ARBA00004123"/>
    </source>
</evidence>
<keyword evidence="6" id="KW-0949">S-adenosyl-L-methionine</keyword>
<dbReference type="GO" id="GO:0008168">
    <property type="term" value="F:methyltransferase activity"/>
    <property type="evidence" value="ECO:0007669"/>
    <property type="project" value="UniProtKB-KW"/>
</dbReference>
<keyword evidence="5" id="KW-0808">Transferase</keyword>
<dbReference type="InterPro" id="IPR050777">
    <property type="entry name" value="SET2_Histone-Lys_MeTrsfase"/>
</dbReference>